<dbReference type="Gene3D" id="2.70.170.10">
    <property type="entry name" value="Neurotransmitter-gated ion-channel ligand-binding domain"/>
    <property type="match status" value="1"/>
</dbReference>
<dbReference type="CDD" id="cd19063">
    <property type="entry name" value="LGIC_TM_5-HT3"/>
    <property type="match status" value="1"/>
</dbReference>
<evidence type="ECO:0000256" key="11">
    <source>
        <dbReference type="ARBA" id="ARBA00023180"/>
    </source>
</evidence>
<dbReference type="GO" id="GO:0045211">
    <property type="term" value="C:postsynaptic membrane"/>
    <property type="evidence" value="ECO:0007669"/>
    <property type="project" value="UniProtKB-SubCell"/>
</dbReference>
<evidence type="ECO:0000313" key="22">
    <source>
        <dbReference type="Ensembl" id="ENSOMYP00000045024.2"/>
    </source>
</evidence>
<reference evidence="22" key="2">
    <citation type="submission" date="2025-08" db="UniProtKB">
        <authorList>
            <consortium name="Ensembl"/>
        </authorList>
    </citation>
    <scope>IDENTIFICATION</scope>
</reference>
<dbReference type="Gene3D" id="1.20.58.390">
    <property type="entry name" value="Neurotransmitter-gated ion-channel transmembrane domain"/>
    <property type="match status" value="1"/>
</dbReference>
<evidence type="ECO:0000256" key="3">
    <source>
        <dbReference type="ARBA" id="ARBA00022692"/>
    </source>
</evidence>
<evidence type="ECO:0000256" key="18">
    <source>
        <dbReference type="ARBA" id="ARBA00036634"/>
    </source>
</evidence>
<dbReference type="PANTHER" id="PTHR18945">
    <property type="entry name" value="NEUROTRANSMITTER GATED ION CHANNEL"/>
    <property type="match status" value="1"/>
</dbReference>
<comment type="function">
    <text evidence="19">Forms serotonin (5-hydroxytryptamine/5-HT3)-activated cation-selective channel complexes, which when activated cause fast, depolarizing responses in neurons.</text>
</comment>
<dbReference type="GeneTree" id="ENSGT00940000158478"/>
<keyword evidence="1" id="KW-0813">Transport</keyword>
<comment type="subcellular location">
    <subcellularLocation>
        <location evidence="15">Postsynaptic cell membrane</location>
        <topology evidence="15">Multi-pass membrane protein</topology>
    </subcellularLocation>
</comment>
<keyword evidence="2" id="KW-1003">Cell membrane</keyword>
<evidence type="ECO:0000256" key="13">
    <source>
        <dbReference type="ARBA" id="ARBA00023286"/>
    </source>
</evidence>
<evidence type="ECO:0000256" key="15">
    <source>
        <dbReference type="ARBA" id="ARBA00034104"/>
    </source>
</evidence>
<dbReference type="Ensembl" id="ENSOMYT00000049032.2">
    <property type="protein sequence ID" value="ENSOMYP00000045024.2"/>
    <property type="gene ID" value="ENSOMYG00000020596.2"/>
</dbReference>
<feature type="transmembrane region" description="Helical" evidence="20">
    <location>
        <begin position="376"/>
        <end position="395"/>
    </location>
</feature>
<evidence type="ECO:0000259" key="21">
    <source>
        <dbReference type="Pfam" id="PF02931"/>
    </source>
</evidence>
<dbReference type="InterPro" id="IPR006201">
    <property type="entry name" value="Neur_channel"/>
</dbReference>
<evidence type="ECO:0000256" key="1">
    <source>
        <dbReference type="ARBA" id="ARBA00022448"/>
    </source>
</evidence>
<keyword evidence="11" id="KW-0325">Glycoprotein</keyword>
<name>A0A8C7QZX1_ONCMY</name>
<keyword evidence="3 20" id="KW-0812">Transmembrane</keyword>
<dbReference type="InterPro" id="IPR038050">
    <property type="entry name" value="Neuro_actylchol_rec"/>
</dbReference>
<keyword evidence="8 20" id="KW-0472">Membrane</keyword>
<keyword evidence="10" id="KW-0675">Receptor</keyword>
<evidence type="ECO:0000256" key="16">
    <source>
        <dbReference type="ARBA" id="ARBA00034430"/>
    </source>
</evidence>
<organism evidence="22 23">
    <name type="scientific">Oncorhynchus mykiss</name>
    <name type="common">Rainbow trout</name>
    <name type="synonym">Salmo gairdneri</name>
    <dbReference type="NCBI Taxonomy" id="8022"/>
    <lineage>
        <taxon>Eukaryota</taxon>
        <taxon>Metazoa</taxon>
        <taxon>Chordata</taxon>
        <taxon>Craniata</taxon>
        <taxon>Vertebrata</taxon>
        <taxon>Euteleostomi</taxon>
        <taxon>Actinopterygii</taxon>
        <taxon>Neopterygii</taxon>
        <taxon>Teleostei</taxon>
        <taxon>Protacanthopterygii</taxon>
        <taxon>Salmoniformes</taxon>
        <taxon>Salmonidae</taxon>
        <taxon>Salmoninae</taxon>
        <taxon>Oncorhynchus</taxon>
    </lineage>
</organism>
<evidence type="ECO:0000256" key="4">
    <source>
        <dbReference type="ARBA" id="ARBA00022729"/>
    </source>
</evidence>
<protein>
    <submittedName>
        <fullName evidence="22">5-hydroxytryptamine receptor 3B</fullName>
    </submittedName>
</protein>
<evidence type="ECO:0000256" key="20">
    <source>
        <dbReference type="SAM" id="Phobius"/>
    </source>
</evidence>
<comment type="catalytic activity">
    <reaction evidence="16">
        <text>K(+)(in) = K(+)(out)</text>
        <dbReference type="Rhea" id="RHEA:29463"/>
        <dbReference type="ChEBI" id="CHEBI:29103"/>
    </reaction>
</comment>
<proteinExistence type="predicted"/>
<evidence type="ECO:0000256" key="10">
    <source>
        <dbReference type="ARBA" id="ARBA00023170"/>
    </source>
</evidence>
<keyword evidence="7" id="KW-0406">Ion transport</keyword>
<dbReference type="GO" id="GO:0004888">
    <property type="term" value="F:transmembrane signaling receptor activity"/>
    <property type="evidence" value="ECO:0007669"/>
    <property type="project" value="InterPro"/>
</dbReference>
<evidence type="ECO:0000256" key="2">
    <source>
        <dbReference type="ARBA" id="ARBA00022475"/>
    </source>
</evidence>
<keyword evidence="5 20" id="KW-1133">Transmembrane helix</keyword>
<dbReference type="SUPFAM" id="SSF63712">
    <property type="entry name" value="Nicotinic receptor ligand binding domain-like"/>
    <property type="match status" value="1"/>
</dbReference>
<dbReference type="FunFam" id="2.70.170.10:FF:000017">
    <property type="entry name" value="5-hydroxytryptamine receptor 3A"/>
    <property type="match status" value="1"/>
</dbReference>
<evidence type="ECO:0000256" key="14">
    <source>
        <dbReference type="ARBA" id="ARBA00023303"/>
    </source>
</evidence>
<evidence type="ECO:0000256" key="5">
    <source>
        <dbReference type="ARBA" id="ARBA00022989"/>
    </source>
</evidence>
<comment type="catalytic activity">
    <reaction evidence="18">
        <text>Ca(2+)(in) = Ca(2+)(out)</text>
        <dbReference type="Rhea" id="RHEA:29671"/>
        <dbReference type="ChEBI" id="CHEBI:29108"/>
    </reaction>
</comment>
<comment type="catalytic activity">
    <reaction evidence="17">
        <text>Na(+)(in) = Na(+)(out)</text>
        <dbReference type="Rhea" id="RHEA:34963"/>
        <dbReference type="ChEBI" id="CHEBI:29101"/>
    </reaction>
</comment>
<evidence type="ECO:0000313" key="23">
    <source>
        <dbReference type="Proteomes" id="UP000694395"/>
    </source>
</evidence>
<evidence type="ECO:0000256" key="8">
    <source>
        <dbReference type="ARBA" id="ARBA00023136"/>
    </source>
</evidence>
<accession>A0A8C7QZX1</accession>
<keyword evidence="6" id="KW-0770">Synapse</keyword>
<evidence type="ECO:0000256" key="6">
    <source>
        <dbReference type="ARBA" id="ARBA00023018"/>
    </source>
</evidence>
<evidence type="ECO:0000256" key="19">
    <source>
        <dbReference type="ARBA" id="ARBA00037540"/>
    </source>
</evidence>
<feature type="transmembrane region" description="Helical" evidence="20">
    <location>
        <begin position="272"/>
        <end position="296"/>
    </location>
</feature>
<evidence type="ECO:0000256" key="9">
    <source>
        <dbReference type="ARBA" id="ARBA00023157"/>
    </source>
</evidence>
<dbReference type="AlphaFoldDB" id="A0A8C7QZX1"/>
<keyword evidence="23" id="KW-1185">Reference proteome</keyword>
<dbReference type="Pfam" id="PF02931">
    <property type="entry name" value="Neur_chan_LBD"/>
    <property type="match status" value="1"/>
</dbReference>
<feature type="domain" description="Neurotransmitter-gated ion-channel ligand-binding" evidence="21">
    <location>
        <begin position="23"/>
        <end position="219"/>
    </location>
</feature>
<dbReference type="InterPro" id="IPR036734">
    <property type="entry name" value="Neur_chan_lig-bd_sf"/>
</dbReference>
<feature type="transmembrane region" description="Helical" evidence="20">
    <location>
        <begin position="226"/>
        <end position="252"/>
    </location>
</feature>
<dbReference type="SUPFAM" id="SSF90112">
    <property type="entry name" value="Neurotransmitter-gated ion-channel transmembrane pore"/>
    <property type="match status" value="1"/>
</dbReference>
<evidence type="ECO:0000256" key="7">
    <source>
        <dbReference type="ARBA" id="ARBA00023065"/>
    </source>
</evidence>
<evidence type="ECO:0000256" key="12">
    <source>
        <dbReference type="ARBA" id="ARBA00023257"/>
    </source>
</evidence>
<dbReference type="GO" id="GO:0005230">
    <property type="term" value="F:extracellular ligand-gated monoatomic ion channel activity"/>
    <property type="evidence" value="ECO:0007669"/>
    <property type="project" value="InterPro"/>
</dbReference>
<evidence type="ECO:0000256" key="17">
    <source>
        <dbReference type="ARBA" id="ARBA00036239"/>
    </source>
</evidence>
<dbReference type="InterPro" id="IPR006202">
    <property type="entry name" value="Neur_chan_lig-bd"/>
</dbReference>
<keyword evidence="12" id="KW-0628">Postsynaptic cell membrane</keyword>
<keyword evidence="14" id="KW-0407">Ion channel</keyword>
<keyword evidence="9" id="KW-1015">Disulfide bond</keyword>
<keyword evidence="13" id="KW-1071">Ligand-gated ion channel</keyword>
<dbReference type="InterPro" id="IPR036719">
    <property type="entry name" value="Neuro-gated_channel_TM_sf"/>
</dbReference>
<dbReference type="InterPro" id="IPR049944">
    <property type="entry name" value="LGIC_TM_5-HT3"/>
</dbReference>
<sequence>GFLLWTKDRTKAQPDKPKRSALNQLTRTLLRKYNCGVRLVQNCTSPTLIHIDLIMQSVLDVSGHHLSCTSYNWSCDVFPVYEFLVWDPEEFDEITEISLPSEAIWVPDLISEFVDVGESPAIPYVYVNSSGMVKNNKPIQVVSACDLDCTLTFRSWLHSVSEENLTLWRSAEDIANDQKSFMDDGEWELMSVPSHYWQLRLDGRDYAHIQFNVLIRRRPLLYVVRLLIPSIFLMVVDVISFYLPILLGYTVFRVNLMDEMPATTIRTPLMGVFFAVCMALLVLKLSISIFVVKLLYHNEKEVKEMSVSACLLDKYGSSSQTFLESNFTSVKTLNDVDQCGGERGPVFGCFVFLGHRTQECDWVALCCKVDLLLFRVYLLILVVYTSTLLLLWAIWSSA</sequence>
<reference evidence="22" key="1">
    <citation type="submission" date="2020-07" db="EMBL/GenBank/DDBJ databases">
        <title>A long reads based de novo assembly of the rainbow trout Arlee double haploid line genome.</title>
        <authorList>
            <person name="Gao G."/>
            <person name="Palti Y."/>
        </authorList>
    </citation>
    <scope>NUCLEOTIDE SEQUENCE [LARGE SCALE GENOMIC DNA]</scope>
</reference>
<keyword evidence="4" id="KW-0732">Signal</keyword>
<reference evidence="22" key="3">
    <citation type="submission" date="2025-09" db="UniProtKB">
        <authorList>
            <consortium name="Ensembl"/>
        </authorList>
    </citation>
    <scope>IDENTIFICATION</scope>
</reference>
<dbReference type="Proteomes" id="UP000694395">
    <property type="component" value="Chromosome 10"/>
</dbReference>